<name>A0A517YGK0_9BACT</name>
<keyword evidence="2" id="KW-1185">Reference proteome</keyword>
<sequence>MFRQPDSLLSILIVVGIASFASNWVAAEEPAAVTKRPNVLLIVADDK</sequence>
<reference evidence="1 2" key="1">
    <citation type="submission" date="2019-02" db="EMBL/GenBank/DDBJ databases">
        <title>Deep-cultivation of Planctomycetes and their phenomic and genomic characterization uncovers novel biology.</title>
        <authorList>
            <person name="Wiegand S."/>
            <person name="Jogler M."/>
            <person name="Boedeker C."/>
            <person name="Pinto D."/>
            <person name="Vollmers J."/>
            <person name="Rivas-Marin E."/>
            <person name="Kohn T."/>
            <person name="Peeters S.H."/>
            <person name="Heuer A."/>
            <person name="Rast P."/>
            <person name="Oberbeckmann S."/>
            <person name="Bunk B."/>
            <person name="Jeske O."/>
            <person name="Meyerdierks A."/>
            <person name="Storesund J.E."/>
            <person name="Kallscheuer N."/>
            <person name="Luecker S."/>
            <person name="Lage O.M."/>
            <person name="Pohl T."/>
            <person name="Merkel B.J."/>
            <person name="Hornburger P."/>
            <person name="Mueller R.-W."/>
            <person name="Bruemmer F."/>
            <person name="Labrenz M."/>
            <person name="Spormann A.M."/>
            <person name="Op den Camp H."/>
            <person name="Overmann J."/>
            <person name="Amann R."/>
            <person name="Jetten M.S.M."/>
            <person name="Mascher T."/>
            <person name="Medema M.H."/>
            <person name="Devos D.P."/>
            <person name="Kaster A.-K."/>
            <person name="Ovreas L."/>
            <person name="Rohde M."/>
            <person name="Galperin M.Y."/>
            <person name="Jogler C."/>
        </authorList>
    </citation>
    <scope>NUCLEOTIDE SEQUENCE [LARGE SCALE GENOMIC DNA]</scope>
    <source>
        <strain evidence="1 2">ETA_A8</strain>
    </source>
</reference>
<dbReference type="Proteomes" id="UP000315017">
    <property type="component" value="Chromosome"/>
</dbReference>
<protein>
    <submittedName>
        <fullName evidence="1">Uncharacterized protein</fullName>
    </submittedName>
</protein>
<proteinExistence type="predicted"/>
<accession>A0A517YGK0</accession>
<dbReference type="EMBL" id="CP036274">
    <property type="protein sequence ID" value="QDU29322.1"/>
    <property type="molecule type" value="Genomic_DNA"/>
</dbReference>
<dbReference type="KEGG" id="aagg:ETAA8_44310"/>
<gene>
    <name evidence="1" type="ORF">ETAA8_44310</name>
</gene>
<dbReference type="AlphaFoldDB" id="A0A517YGK0"/>
<evidence type="ECO:0000313" key="2">
    <source>
        <dbReference type="Proteomes" id="UP000315017"/>
    </source>
</evidence>
<organism evidence="1 2">
    <name type="scientific">Anatilimnocola aggregata</name>
    <dbReference type="NCBI Taxonomy" id="2528021"/>
    <lineage>
        <taxon>Bacteria</taxon>
        <taxon>Pseudomonadati</taxon>
        <taxon>Planctomycetota</taxon>
        <taxon>Planctomycetia</taxon>
        <taxon>Pirellulales</taxon>
        <taxon>Pirellulaceae</taxon>
        <taxon>Anatilimnocola</taxon>
    </lineage>
</organism>
<evidence type="ECO:0000313" key="1">
    <source>
        <dbReference type="EMBL" id="QDU29322.1"/>
    </source>
</evidence>
<dbReference type="RefSeq" id="WP_202921157.1">
    <property type="nucleotide sequence ID" value="NZ_CP036274.1"/>
</dbReference>